<name>A0A4U5LXM4_STECR</name>
<feature type="compositionally biased region" description="Basic and acidic residues" evidence="1">
    <location>
        <begin position="182"/>
        <end position="205"/>
    </location>
</feature>
<dbReference type="GO" id="GO:0000447">
    <property type="term" value="P:endonucleolytic cleavage in ITS1 to separate SSU-rRNA from 5.8S rRNA and LSU-rRNA from tricistronic rRNA transcript (SSU-rRNA, 5.8S rRNA, LSU-rRNA)"/>
    <property type="evidence" value="ECO:0007669"/>
    <property type="project" value="TreeGrafter"/>
</dbReference>
<evidence type="ECO:0008006" key="4">
    <source>
        <dbReference type="Google" id="ProtNLM"/>
    </source>
</evidence>
<evidence type="ECO:0000313" key="2">
    <source>
        <dbReference type="EMBL" id="TKR60989.1"/>
    </source>
</evidence>
<keyword evidence="3" id="KW-1185">Reference proteome</keyword>
<reference evidence="2 3" key="1">
    <citation type="journal article" date="2015" name="Genome Biol.">
        <title>Comparative genomics of Steinernema reveals deeply conserved gene regulatory networks.</title>
        <authorList>
            <person name="Dillman A.R."/>
            <person name="Macchietto M."/>
            <person name="Porter C.F."/>
            <person name="Rogers A."/>
            <person name="Williams B."/>
            <person name="Antoshechkin I."/>
            <person name="Lee M.M."/>
            <person name="Goodwin Z."/>
            <person name="Lu X."/>
            <person name="Lewis E.E."/>
            <person name="Goodrich-Blair H."/>
            <person name="Stock S.P."/>
            <person name="Adams B.J."/>
            <person name="Sternberg P.W."/>
            <person name="Mortazavi A."/>
        </authorList>
    </citation>
    <scope>NUCLEOTIDE SEQUENCE [LARGE SCALE GENOMIC DNA]</scope>
    <source>
        <strain evidence="2 3">ALL</strain>
    </source>
</reference>
<reference evidence="2 3" key="2">
    <citation type="journal article" date="2019" name="G3 (Bethesda)">
        <title>Hybrid Assembly of the Genome of the Entomopathogenic Nematode Steinernema carpocapsae Identifies the X-Chromosome.</title>
        <authorList>
            <person name="Serra L."/>
            <person name="Macchietto M."/>
            <person name="Macias-Munoz A."/>
            <person name="McGill C.J."/>
            <person name="Rodriguez I.M."/>
            <person name="Rodriguez B."/>
            <person name="Murad R."/>
            <person name="Mortazavi A."/>
        </authorList>
    </citation>
    <scope>NUCLEOTIDE SEQUENCE [LARGE SCALE GENOMIC DNA]</scope>
    <source>
        <strain evidence="2 3">ALL</strain>
    </source>
</reference>
<gene>
    <name evidence="2" type="ORF">L596_028162</name>
</gene>
<protein>
    <recommendedName>
        <fullName evidence="4">Kri1-like C-terminal domain-containing protein</fullName>
    </recommendedName>
</protein>
<dbReference type="Proteomes" id="UP000298663">
    <property type="component" value="Unassembled WGS sequence"/>
</dbReference>
<sequence>MSKKVKKLNLLCDDNDDAESGSLTINKDYADRYDNWRRLEEMQRLKDKYGDEANEEGDTDSTSSEEVEWTADDEKSFLKTFAALKTKNPKIYNTEEKFFVKKDDASTSKVSSSKEKKDKPMFLKDYERKLITEHGGQISEDEDNAGFEKPKEGGYFAEQERLKKEFKMALGDSEGEESEEDLLTKRVKTEEEQRKEDEDFYDWLKGKGSPVEMDEDIKALRDEWSNNEKLDADEKFLRNYIVNKQYEMEADEDAGIPTYDEIVTVEQNARNSSSTSTTIATKNPTRNSSSNTLVRSRSRCARETKSANSSALPTRSVRSMRKLSERRKSSSSGR</sequence>
<dbReference type="STRING" id="34508.A0A4U5LXM4"/>
<proteinExistence type="predicted"/>
<dbReference type="InterPro" id="IPR018034">
    <property type="entry name" value="Kri1"/>
</dbReference>
<feature type="compositionally biased region" description="Acidic residues" evidence="1">
    <location>
        <begin position="52"/>
        <end position="69"/>
    </location>
</feature>
<feature type="region of interest" description="Disordered" evidence="1">
    <location>
        <begin position="267"/>
        <end position="334"/>
    </location>
</feature>
<organism evidence="2 3">
    <name type="scientific">Steinernema carpocapsae</name>
    <name type="common">Entomopathogenic nematode</name>
    <dbReference type="NCBI Taxonomy" id="34508"/>
    <lineage>
        <taxon>Eukaryota</taxon>
        <taxon>Metazoa</taxon>
        <taxon>Ecdysozoa</taxon>
        <taxon>Nematoda</taxon>
        <taxon>Chromadorea</taxon>
        <taxon>Rhabditida</taxon>
        <taxon>Tylenchina</taxon>
        <taxon>Panagrolaimomorpha</taxon>
        <taxon>Strongyloidoidea</taxon>
        <taxon>Steinernematidae</taxon>
        <taxon>Steinernema</taxon>
    </lineage>
</organism>
<accession>A0A4U5LXM4</accession>
<feature type="compositionally biased region" description="Polar residues" evidence="1">
    <location>
        <begin position="306"/>
        <end position="317"/>
    </location>
</feature>
<evidence type="ECO:0000313" key="3">
    <source>
        <dbReference type="Proteomes" id="UP000298663"/>
    </source>
</evidence>
<dbReference type="PANTHER" id="PTHR14490:SF5">
    <property type="entry name" value="PROTEIN KRI1 HOMOLOG"/>
    <property type="match status" value="1"/>
</dbReference>
<comment type="caution">
    <text evidence="2">The sequence shown here is derived from an EMBL/GenBank/DDBJ whole genome shotgun (WGS) entry which is preliminary data.</text>
</comment>
<dbReference type="OrthoDB" id="10252032at2759"/>
<dbReference type="EMBL" id="AZBU02000011">
    <property type="protein sequence ID" value="TKR60989.1"/>
    <property type="molecule type" value="Genomic_DNA"/>
</dbReference>
<feature type="region of interest" description="Disordered" evidence="1">
    <location>
        <begin position="169"/>
        <end position="207"/>
    </location>
</feature>
<feature type="compositionally biased region" description="Polar residues" evidence="1">
    <location>
        <begin position="267"/>
        <end position="295"/>
    </location>
</feature>
<evidence type="ECO:0000256" key="1">
    <source>
        <dbReference type="SAM" id="MobiDB-lite"/>
    </source>
</evidence>
<dbReference type="PANTHER" id="PTHR14490">
    <property type="entry name" value="ZINC FINGER, ZZ TYPE"/>
    <property type="match status" value="1"/>
</dbReference>
<dbReference type="GO" id="GO:0030686">
    <property type="term" value="C:90S preribosome"/>
    <property type="evidence" value="ECO:0007669"/>
    <property type="project" value="TreeGrafter"/>
</dbReference>
<feature type="region of interest" description="Disordered" evidence="1">
    <location>
        <begin position="47"/>
        <end position="69"/>
    </location>
</feature>
<dbReference type="GO" id="GO:0005730">
    <property type="term" value="C:nucleolus"/>
    <property type="evidence" value="ECO:0007669"/>
    <property type="project" value="TreeGrafter"/>
</dbReference>
<dbReference type="AlphaFoldDB" id="A0A4U5LXM4"/>